<dbReference type="AlphaFoldDB" id="A0A6J4JS88"/>
<evidence type="ECO:0000256" key="1">
    <source>
        <dbReference type="SAM" id="MobiDB-lite"/>
    </source>
</evidence>
<accession>A0A6J4JS88</accession>
<protein>
    <submittedName>
        <fullName evidence="2">Uncharacterized protein</fullName>
    </submittedName>
</protein>
<sequence length="200" mass="22932">MARNRYDNSEYKGIQQNSLRPDWGRPHPMDPNWDDGQYHGMREQEGNWQGAYGHYRREHSQELGGWGGYQGRYGQQPGGFNREGWFQDPFDRQPHGAQGRPLNGIRGYDAPMRGDAYNGGVRYDNQYLQQYNRNSVAFRTGHGYDRNYGWAPGAREIGGNYNDQLRRQQPQEHSYAGYNRGGFAPGSQPGPGTRASKPNR</sequence>
<organism evidence="2">
    <name type="scientific">uncultured Armatimonadetes bacterium</name>
    <dbReference type="NCBI Taxonomy" id="157466"/>
    <lineage>
        <taxon>Bacteria</taxon>
        <taxon>Bacillati</taxon>
        <taxon>Armatimonadota</taxon>
        <taxon>environmental samples</taxon>
    </lineage>
</organism>
<evidence type="ECO:0000313" key="2">
    <source>
        <dbReference type="EMBL" id="CAA9285853.1"/>
    </source>
</evidence>
<dbReference type="EMBL" id="CADCTO010000538">
    <property type="protein sequence ID" value="CAA9285853.1"/>
    <property type="molecule type" value="Genomic_DNA"/>
</dbReference>
<proteinExistence type="predicted"/>
<feature type="region of interest" description="Disordered" evidence="1">
    <location>
        <begin position="1"/>
        <end position="41"/>
    </location>
</feature>
<reference evidence="2" key="1">
    <citation type="submission" date="2020-02" db="EMBL/GenBank/DDBJ databases">
        <authorList>
            <person name="Meier V. D."/>
        </authorList>
    </citation>
    <scope>NUCLEOTIDE SEQUENCE</scope>
    <source>
        <strain evidence="2">AVDCRST_MAG63</strain>
    </source>
</reference>
<feature type="region of interest" description="Disordered" evidence="1">
    <location>
        <begin position="158"/>
        <end position="200"/>
    </location>
</feature>
<name>A0A6J4JS88_9BACT</name>
<feature type="compositionally biased region" description="Basic and acidic residues" evidence="1">
    <location>
        <begin position="1"/>
        <end position="10"/>
    </location>
</feature>
<gene>
    <name evidence="2" type="ORF">AVDCRST_MAG63-3950</name>
</gene>